<comment type="caution">
    <text evidence="1">The sequence shown here is derived from an EMBL/GenBank/DDBJ whole genome shotgun (WGS) entry which is preliminary data.</text>
</comment>
<dbReference type="EMBL" id="JACHGR010000009">
    <property type="protein sequence ID" value="MBB6056659.1"/>
    <property type="molecule type" value="Genomic_DNA"/>
</dbReference>
<name>A0A841GFB2_9GAMM</name>
<dbReference type="AlphaFoldDB" id="A0A841GFB2"/>
<evidence type="ECO:0000313" key="2">
    <source>
        <dbReference type="Proteomes" id="UP000585721"/>
    </source>
</evidence>
<evidence type="ECO:0000313" key="1">
    <source>
        <dbReference type="EMBL" id="MBB6056659.1"/>
    </source>
</evidence>
<accession>A0A841GFB2</accession>
<dbReference type="Proteomes" id="UP000585721">
    <property type="component" value="Unassembled WGS sequence"/>
</dbReference>
<gene>
    <name evidence="1" type="ORF">HNR75_002598</name>
</gene>
<dbReference type="RefSeq" id="WP_188027383.1">
    <property type="nucleotide sequence ID" value="NZ_JACHGR010000009.1"/>
</dbReference>
<proteinExistence type="predicted"/>
<sequence>MKRFLIPLSLIIFIVVAAWVDIQRNSVPMIRPSPLHPVYTISAPDDAVSLAQGKTIIKLGPCLFGLYSGTIAFQSITQAKDFMGLQGYEPEKWRIFQLSGDYQLDVTDGVLNKTLQLSREVTTSDKW</sequence>
<keyword evidence="2" id="KW-1185">Reference proteome</keyword>
<reference evidence="1 2" key="1">
    <citation type="submission" date="2020-08" db="EMBL/GenBank/DDBJ databases">
        <title>Genomic Encyclopedia of Type Strains, Phase IV (KMG-IV): sequencing the most valuable type-strain genomes for metagenomic binning, comparative biology and taxonomic classification.</title>
        <authorList>
            <person name="Goeker M."/>
        </authorList>
    </citation>
    <scope>NUCLEOTIDE SEQUENCE [LARGE SCALE GENOMIC DNA]</scope>
    <source>
        <strain evidence="1 2">DSM 22975</strain>
    </source>
</reference>
<organism evidence="1 2">
    <name type="scientific">Tolumonas osonensis</name>
    <dbReference type="NCBI Taxonomy" id="675874"/>
    <lineage>
        <taxon>Bacteria</taxon>
        <taxon>Pseudomonadati</taxon>
        <taxon>Pseudomonadota</taxon>
        <taxon>Gammaproteobacteria</taxon>
        <taxon>Aeromonadales</taxon>
        <taxon>Aeromonadaceae</taxon>
        <taxon>Tolumonas</taxon>
    </lineage>
</organism>
<protein>
    <submittedName>
        <fullName evidence="1">Uncharacterized protein</fullName>
    </submittedName>
</protein>